<keyword evidence="2" id="KW-1185">Reference proteome</keyword>
<dbReference type="SUPFAM" id="SSF53756">
    <property type="entry name" value="UDP-Glycosyltransferase/glycogen phosphorylase"/>
    <property type="match status" value="1"/>
</dbReference>
<protein>
    <submittedName>
        <fullName evidence="1">Uncharacterized protein</fullName>
    </submittedName>
</protein>
<dbReference type="RefSeq" id="WP_338885954.1">
    <property type="nucleotide sequence ID" value="NZ_CP147846.1"/>
</dbReference>
<evidence type="ECO:0000313" key="1">
    <source>
        <dbReference type="EMBL" id="WXG66508.1"/>
    </source>
</evidence>
<dbReference type="EMBL" id="CP147846">
    <property type="protein sequence ID" value="WXG66508.1"/>
    <property type="molecule type" value="Genomic_DNA"/>
</dbReference>
<proteinExistence type="predicted"/>
<accession>A0ABZ2PF93</accession>
<evidence type="ECO:0000313" key="2">
    <source>
        <dbReference type="Proteomes" id="UP001432000"/>
    </source>
</evidence>
<organism evidence="1 2">
    <name type="scientific">Rhodococcus sovatensis</name>
    <dbReference type="NCBI Taxonomy" id="1805840"/>
    <lineage>
        <taxon>Bacteria</taxon>
        <taxon>Bacillati</taxon>
        <taxon>Actinomycetota</taxon>
        <taxon>Actinomycetes</taxon>
        <taxon>Mycobacteriales</taxon>
        <taxon>Nocardiaceae</taxon>
        <taxon>Rhodococcus</taxon>
    </lineage>
</organism>
<gene>
    <name evidence="1" type="ORF">WDS16_14480</name>
</gene>
<dbReference type="Proteomes" id="UP001432000">
    <property type="component" value="Chromosome"/>
</dbReference>
<sequence length="336" mass="35979">MNFDTGHLVIGPITHGVVRCAVSVHQALASIGEQHPLARLDNPDADIPTDVQQCGLVHMHVTDRLFGRTPAAAAHALRTTVRRLGRPISITLHDIPQPSDGAAMLARVEFYRQAASCAVGIAVSSGHEATLLAEHVDADLKPAIVPLMIERYPVARPAPIAERTVGVLGFLYPGKGHIETLEALRDLPPAVGFVALGAPSPGHEDLARELHAAAASSGRPCEVTGFLVDAELRARASQVTVPVAYHRHMSASGSINSWIAVRRKPLVPRTPYTEELDARSPGMVQLHDNDERALRTAIAHAVENPSSTWLDASTVPSPSPSDVALAYAELLRTWSR</sequence>
<reference evidence="1 2" key="1">
    <citation type="submission" date="2024-03" db="EMBL/GenBank/DDBJ databases">
        <title>Natural products discovery in diverse microorganisms through a two-stage MS feature dereplication strategy.</title>
        <authorList>
            <person name="Zhang R."/>
        </authorList>
    </citation>
    <scope>NUCLEOTIDE SEQUENCE [LARGE SCALE GENOMIC DNA]</scope>
    <source>
        <strain evidence="1 2">18930</strain>
    </source>
</reference>
<name>A0ABZ2PF93_9NOCA</name>